<dbReference type="AlphaFoldDB" id="A0A2T6ZY12"/>
<organism evidence="2 3">
    <name type="scientific">Tuber borchii</name>
    <name type="common">White truffle</name>
    <dbReference type="NCBI Taxonomy" id="42251"/>
    <lineage>
        <taxon>Eukaryota</taxon>
        <taxon>Fungi</taxon>
        <taxon>Dikarya</taxon>
        <taxon>Ascomycota</taxon>
        <taxon>Pezizomycotina</taxon>
        <taxon>Pezizomycetes</taxon>
        <taxon>Pezizales</taxon>
        <taxon>Tuberaceae</taxon>
        <taxon>Tuber</taxon>
    </lineage>
</organism>
<keyword evidence="3" id="KW-1185">Reference proteome</keyword>
<comment type="caution">
    <text evidence="2">The sequence shown here is derived from an EMBL/GenBank/DDBJ whole genome shotgun (WGS) entry which is preliminary data.</text>
</comment>
<proteinExistence type="predicted"/>
<keyword evidence="1" id="KW-0808">Transferase</keyword>
<name>A0A2T6ZY12_TUBBO</name>
<dbReference type="PANTHER" id="PTHR10982:SF21">
    <property type="entry name" value="FATTY ACID SYNTHASE SUBUNIT BETA"/>
    <property type="match status" value="1"/>
</dbReference>
<dbReference type="Gene3D" id="3.30.70.3330">
    <property type="match status" value="1"/>
</dbReference>
<protein>
    <submittedName>
        <fullName evidence="2">Uncharacterized protein</fullName>
    </submittedName>
</protein>
<dbReference type="OrthoDB" id="5340391at2759"/>
<evidence type="ECO:0000313" key="3">
    <source>
        <dbReference type="Proteomes" id="UP000244722"/>
    </source>
</evidence>
<gene>
    <name evidence="2" type="ORF">B9Z19DRAFT_1063476</name>
</gene>
<dbReference type="InterPro" id="IPR050830">
    <property type="entry name" value="Fungal_FAS"/>
</dbReference>
<dbReference type="STRING" id="42251.A0A2T6ZY12"/>
<evidence type="ECO:0000313" key="2">
    <source>
        <dbReference type="EMBL" id="PUU80387.1"/>
    </source>
</evidence>
<sequence>MTAKEVDTKLIFGLPWKAIREAKHVCGSDGSAIPVEYFGGNPIPSLENIERVDGFTVSEQGGKTAFRLSASASQGAFPAGDFCCGCLPGHGTSNEQPINFNNAIPLNSKTEFPIRDLSTNEGYACKYVSADDLGSVGCFPNLLNFRKVQKIDSHALIAKVSLEDVKEKLIKIIQERVKQTEAKPRPVGFQLCIVTISHNGIDVPSLYTFYSRGAKPFRKLLMKTIFQSSIGPSKLTGTSIPQVTAKPFRLTKERSTLRKCTT</sequence>
<reference evidence="2 3" key="1">
    <citation type="submission" date="2017-04" db="EMBL/GenBank/DDBJ databases">
        <title>Draft genome sequence of Tuber borchii Vittad., a whitish edible truffle.</title>
        <authorList>
            <consortium name="DOE Joint Genome Institute"/>
            <person name="Murat C."/>
            <person name="Kuo A."/>
            <person name="Barry K.W."/>
            <person name="Clum A."/>
            <person name="Dockter R.B."/>
            <person name="Fauchery L."/>
            <person name="Iotti M."/>
            <person name="Kohler A."/>
            <person name="Labutti K."/>
            <person name="Lindquist E.A."/>
            <person name="Lipzen A."/>
            <person name="Ohm R.A."/>
            <person name="Wang M."/>
            <person name="Grigoriev I.V."/>
            <person name="Zambonelli A."/>
            <person name="Martin F.M."/>
        </authorList>
    </citation>
    <scope>NUCLEOTIDE SEQUENCE [LARGE SCALE GENOMIC DNA]</scope>
    <source>
        <strain evidence="2 3">Tbo3840</strain>
    </source>
</reference>
<dbReference type="Proteomes" id="UP000244722">
    <property type="component" value="Unassembled WGS sequence"/>
</dbReference>
<dbReference type="GO" id="GO:0016740">
    <property type="term" value="F:transferase activity"/>
    <property type="evidence" value="ECO:0007669"/>
    <property type="project" value="UniProtKB-KW"/>
</dbReference>
<dbReference type="PANTHER" id="PTHR10982">
    <property type="entry name" value="MALONYL COA-ACYL CARRIER PROTEIN TRANSACYLASE"/>
    <property type="match status" value="1"/>
</dbReference>
<accession>A0A2T6ZY12</accession>
<dbReference type="EMBL" id="NESQ01000066">
    <property type="protein sequence ID" value="PUU80387.1"/>
    <property type="molecule type" value="Genomic_DNA"/>
</dbReference>
<evidence type="ECO:0000256" key="1">
    <source>
        <dbReference type="ARBA" id="ARBA00022679"/>
    </source>
</evidence>